<keyword evidence="2" id="KW-0723">Serine/threonine-protein kinase</keyword>
<dbReference type="InterPro" id="IPR011009">
    <property type="entry name" value="Kinase-like_dom_sf"/>
</dbReference>
<dbReference type="GO" id="GO:0004674">
    <property type="term" value="F:protein serine/threonine kinase activity"/>
    <property type="evidence" value="ECO:0007669"/>
    <property type="project" value="UniProtKB-KW"/>
</dbReference>
<dbReference type="SMART" id="SM00220">
    <property type="entry name" value="S_TKc"/>
    <property type="match status" value="1"/>
</dbReference>
<keyword evidence="6" id="KW-0067">ATP-binding</keyword>
<evidence type="ECO:0000256" key="6">
    <source>
        <dbReference type="ARBA" id="ARBA00022840"/>
    </source>
</evidence>
<evidence type="ECO:0000256" key="8">
    <source>
        <dbReference type="ARBA" id="ARBA00048679"/>
    </source>
</evidence>
<dbReference type="Pfam" id="PF00069">
    <property type="entry name" value="Pkinase"/>
    <property type="match status" value="1"/>
</dbReference>
<dbReference type="GO" id="GO:0005524">
    <property type="term" value="F:ATP binding"/>
    <property type="evidence" value="ECO:0007669"/>
    <property type="project" value="UniProtKB-KW"/>
</dbReference>
<dbReference type="SUPFAM" id="SSF56112">
    <property type="entry name" value="Protein kinase-like (PK-like)"/>
    <property type="match status" value="1"/>
</dbReference>
<accession>A0AAV8BV63</accession>
<evidence type="ECO:0000256" key="4">
    <source>
        <dbReference type="ARBA" id="ARBA00022741"/>
    </source>
</evidence>
<dbReference type="InterPro" id="IPR000719">
    <property type="entry name" value="Prot_kinase_dom"/>
</dbReference>
<feature type="domain" description="Protein kinase" evidence="10">
    <location>
        <begin position="1"/>
        <end position="257"/>
    </location>
</feature>
<comment type="caution">
    <text evidence="11">The sequence shown here is derived from an EMBL/GenBank/DDBJ whole genome shotgun (WGS) entry which is preliminary data.</text>
</comment>
<evidence type="ECO:0000256" key="1">
    <source>
        <dbReference type="ARBA" id="ARBA00012513"/>
    </source>
</evidence>
<evidence type="ECO:0000256" key="5">
    <source>
        <dbReference type="ARBA" id="ARBA00022777"/>
    </source>
</evidence>
<dbReference type="InterPro" id="IPR008271">
    <property type="entry name" value="Ser/Thr_kinase_AS"/>
</dbReference>
<dbReference type="InterPro" id="IPR051420">
    <property type="entry name" value="Ser_Thr_Kinases_DiverseReg"/>
</dbReference>
<comment type="catalytic activity">
    <reaction evidence="7">
        <text>L-threonyl-[protein] + ATP = O-phospho-L-threonyl-[protein] + ADP + H(+)</text>
        <dbReference type="Rhea" id="RHEA:46608"/>
        <dbReference type="Rhea" id="RHEA-COMP:11060"/>
        <dbReference type="Rhea" id="RHEA-COMP:11605"/>
        <dbReference type="ChEBI" id="CHEBI:15378"/>
        <dbReference type="ChEBI" id="CHEBI:30013"/>
        <dbReference type="ChEBI" id="CHEBI:30616"/>
        <dbReference type="ChEBI" id="CHEBI:61977"/>
        <dbReference type="ChEBI" id="CHEBI:456216"/>
        <dbReference type="EC" id="2.7.11.1"/>
    </reaction>
</comment>
<comment type="catalytic activity">
    <reaction evidence="8">
        <text>L-seryl-[protein] + ATP = O-phospho-L-seryl-[protein] + ADP + H(+)</text>
        <dbReference type="Rhea" id="RHEA:17989"/>
        <dbReference type="Rhea" id="RHEA-COMP:9863"/>
        <dbReference type="Rhea" id="RHEA-COMP:11604"/>
        <dbReference type="ChEBI" id="CHEBI:15378"/>
        <dbReference type="ChEBI" id="CHEBI:29999"/>
        <dbReference type="ChEBI" id="CHEBI:30616"/>
        <dbReference type="ChEBI" id="CHEBI:83421"/>
        <dbReference type="ChEBI" id="CHEBI:456216"/>
        <dbReference type="EC" id="2.7.11.1"/>
    </reaction>
</comment>
<dbReference type="PROSITE" id="PS00108">
    <property type="entry name" value="PROTEIN_KINASE_ST"/>
    <property type="match status" value="1"/>
</dbReference>
<evidence type="ECO:0000313" key="11">
    <source>
        <dbReference type="EMBL" id="KAJ4747080.1"/>
    </source>
</evidence>
<keyword evidence="3" id="KW-0808">Transferase</keyword>
<dbReference type="PANTHER" id="PTHR48005:SF65">
    <property type="entry name" value="LEUCINE-RICH REPEAT RECEPTOR-LIKE SERINE_THREONINE_TYROSINE-PROTEIN KINASE SOBIR1"/>
    <property type="match status" value="1"/>
</dbReference>
<dbReference type="FunFam" id="1.10.510.10:FF:000365">
    <property type="entry name" value="Leucine-rich repeat receptor-like serine/threonine-protein kinase At1g17230"/>
    <property type="match status" value="1"/>
</dbReference>
<name>A0AAV8BV63_9POAL</name>
<evidence type="ECO:0000313" key="12">
    <source>
        <dbReference type="Proteomes" id="UP001140206"/>
    </source>
</evidence>
<dbReference type="Gene3D" id="1.10.510.10">
    <property type="entry name" value="Transferase(Phosphotransferase) domain 1"/>
    <property type="match status" value="1"/>
</dbReference>
<dbReference type="AlphaFoldDB" id="A0AAV8BV63"/>
<sequence length="282" mass="31513">MKSGRAVAVKKLASNREGNNTDNSFQAEILTLGKIRHRNIVKLYGFIYHQGSNLLLYEYMARGSLGELLHGSDSSTLQWETRFKIALGAAEGLSYLHHDCKPRIVHRDIKSNNILLDENFEAHVGDFGLAKVIDLPQSKSMSAVAGSYGYIAPEYAYTMKVTEKCNIYSYGVVLLELLTGKAPVQPIDQGGDLVTWVRNFIRNSNNTLNPEILDDKLDLSEGLAVEHMITVLKIALLCTNMSPFDRPPMRQVVVMLVESRERARSYDSSPPSEHSSHNENES</sequence>
<evidence type="ECO:0000259" key="10">
    <source>
        <dbReference type="PROSITE" id="PS50011"/>
    </source>
</evidence>
<dbReference type="PROSITE" id="PS50011">
    <property type="entry name" value="PROTEIN_KINASE_DOM"/>
    <property type="match status" value="1"/>
</dbReference>
<keyword evidence="12" id="KW-1185">Reference proteome</keyword>
<gene>
    <name evidence="11" type="ORF">LUZ62_081485</name>
</gene>
<protein>
    <recommendedName>
        <fullName evidence="1">non-specific serine/threonine protein kinase</fullName>
        <ecNumber evidence="1">2.7.11.1</ecNumber>
    </recommendedName>
</protein>
<organism evidence="11 12">
    <name type="scientific">Rhynchospora pubera</name>
    <dbReference type="NCBI Taxonomy" id="906938"/>
    <lineage>
        <taxon>Eukaryota</taxon>
        <taxon>Viridiplantae</taxon>
        <taxon>Streptophyta</taxon>
        <taxon>Embryophyta</taxon>
        <taxon>Tracheophyta</taxon>
        <taxon>Spermatophyta</taxon>
        <taxon>Magnoliopsida</taxon>
        <taxon>Liliopsida</taxon>
        <taxon>Poales</taxon>
        <taxon>Cyperaceae</taxon>
        <taxon>Cyperoideae</taxon>
        <taxon>Rhynchosporeae</taxon>
        <taxon>Rhynchospora</taxon>
    </lineage>
</organism>
<reference evidence="11" key="1">
    <citation type="submission" date="2022-08" db="EMBL/GenBank/DDBJ databases">
        <authorList>
            <person name="Marques A."/>
        </authorList>
    </citation>
    <scope>NUCLEOTIDE SEQUENCE</scope>
    <source>
        <strain evidence="11">RhyPub2mFocal</strain>
        <tissue evidence="11">Leaves</tissue>
    </source>
</reference>
<dbReference type="Proteomes" id="UP001140206">
    <property type="component" value="Chromosome 5"/>
</dbReference>
<proteinExistence type="predicted"/>
<evidence type="ECO:0000256" key="2">
    <source>
        <dbReference type="ARBA" id="ARBA00022527"/>
    </source>
</evidence>
<evidence type="ECO:0000256" key="7">
    <source>
        <dbReference type="ARBA" id="ARBA00047899"/>
    </source>
</evidence>
<dbReference type="PANTHER" id="PTHR48005">
    <property type="entry name" value="LEUCINE RICH REPEAT KINASE 2"/>
    <property type="match status" value="1"/>
</dbReference>
<dbReference type="EMBL" id="JAMFTS010000005">
    <property type="protein sequence ID" value="KAJ4747080.1"/>
    <property type="molecule type" value="Genomic_DNA"/>
</dbReference>
<keyword evidence="4" id="KW-0547">Nucleotide-binding</keyword>
<dbReference type="EC" id="2.7.11.1" evidence="1"/>
<feature type="region of interest" description="Disordered" evidence="9">
    <location>
        <begin position="263"/>
        <end position="282"/>
    </location>
</feature>
<evidence type="ECO:0000256" key="9">
    <source>
        <dbReference type="SAM" id="MobiDB-lite"/>
    </source>
</evidence>
<keyword evidence="5" id="KW-0418">Kinase</keyword>
<dbReference type="Gene3D" id="3.30.200.20">
    <property type="entry name" value="Phosphorylase Kinase, domain 1"/>
    <property type="match status" value="1"/>
</dbReference>
<evidence type="ECO:0000256" key="3">
    <source>
        <dbReference type="ARBA" id="ARBA00022679"/>
    </source>
</evidence>